<dbReference type="SUPFAM" id="SSF51905">
    <property type="entry name" value="FAD/NAD(P)-binding domain"/>
    <property type="match status" value="1"/>
</dbReference>
<dbReference type="GO" id="GO:0005737">
    <property type="term" value="C:cytoplasm"/>
    <property type="evidence" value="ECO:0007669"/>
    <property type="project" value="TreeGrafter"/>
</dbReference>
<keyword evidence="1" id="KW-0560">Oxidoreductase</keyword>
<dbReference type="InterPro" id="IPR036188">
    <property type="entry name" value="FAD/NAD-bd_sf"/>
</dbReference>
<dbReference type="Gene3D" id="3.50.50.60">
    <property type="entry name" value="FAD/NAD(P)-binding domain"/>
    <property type="match status" value="1"/>
</dbReference>
<dbReference type="InterPro" id="IPR006076">
    <property type="entry name" value="FAD-dep_OxRdtase"/>
</dbReference>
<gene>
    <name evidence="3" type="ORF">GGR00_001504</name>
</gene>
<evidence type="ECO:0000259" key="2">
    <source>
        <dbReference type="Pfam" id="PF01266"/>
    </source>
</evidence>
<comment type="caution">
    <text evidence="3">The sequence shown here is derived from an EMBL/GenBank/DDBJ whole genome shotgun (WGS) entry which is preliminary data.</text>
</comment>
<organism evidence="3 4">
    <name type="scientific">Aminobacter aganoensis</name>
    <dbReference type="NCBI Taxonomy" id="83264"/>
    <lineage>
        <taxon>Bacteria</taxon>
        <taxon>Pseudomonadati</taxon>
        <taxon>Pseudomonadota</taxon>
        <taxon>Alphaproteobacteria</taxon>
        <taxon>Hyphomicrobiales</taxon>
        <taxon>Phyllobacteriaceae</taxon>
        <taxon>Aminobacter</taxon>
    </lineage>
</organism>
<name>A0A7X0F5Y3_9HYPH</name>
<dbReference type="Gene3D" id="3.30.9.10">
    <property type="entry name" value="D-Amino Acid Oxidase, subunit A, domain 2"/>
    <property type="match status" value="1"/>
</dbReference>
<dbReference type="AlphaFoldDB" id="A0A7X0F5Y3"/>
<evidence type="ECO:0000256" key="1">
    <source>
        <dbReference type="ARBA" id="ARBA00023002"/>
    </source>
</evidence>
<evidence type="ECO:0000313" key="3">
    <source>
        <dbReference type="EMBL" id="MBB6353736.1"/>
    </source>
</evidence>
<reference evidence="3 4" key="1">
    <citation type="submission" date="2020-08" db="EMBL/GenBank/DDBJ databases">
        <title>Genomic Encyclopedia of Type Strains, Phase IV (KMG-IV): sequencing the most valuable type-strain genomes for metagenomic binning, comparative biology and taxonomic classification.</title>
        <authorList>
            <person name="Goeker M."/>
        </authorList>
    </citation>
    <scope>NUCLEOTIDE SEQUENCE [LARGE SCALE GENOMIC DNA]</scope>
    <source>
        <strain evidence="3 4">DSM 7051</strain>
    </source>
</reference>
<protein>
    <submittedName>
        <fullName evidence="3">Glycine/D-amino acid oxidase-like deaminating enzyme</fullName>
    </submittedName>
</protein>
<dbReference type="Proteomes" id="UP000536262">
    <property type="component" value="Unassembled WGS sequence"/>
</dbReference>
<keyword evidence="4" id="KW-1185">Reference proteome</keyword>
<dbReference type="GO" id="GO:0016491">
    <property type="term" value="F:oxidoreductase activity"/>
    <property type="evidence" value="ECO:0007669"/>
    <property type="project" value="UniProtKB-KW"/>
</dbReference>
<dbReference type="PANTHER" id="PTHR13847">
    <property type="entry name" value="SARCOSINE DEHYDROGENASE-RELATED"/>
    <property type="match status" value="1"/>
</dbReference>
<dbReference type="EMBL" id="JACHOU010000002">
    <property type="protein sequence ID" value="MBB6353736.1"/>
    <property type="molecule type" value="Genomic_DNA"/>
</dbReference>
<evidence type="ECO:0000313" key="4">
    <source>
        <dbReference type="Proteomes" id="UP000536262"/>
    </source>
</evidence>
<proteinExistence type="predicted"/>
<dbReference type="RefSeq" id="WP_184698873.1">
    <property type="nucleotide sequence ID" value="NZ_BAABEG010000001.1"/>
</dbReference>
<feature type="domain" description="FAD dependent oxidoreductase" evidence="2">
    <location>
        <begin position="34"/>
        <end position="384"/>
    </location>
</feature>
<accession>A0A7X0F5Y3</accession>
<dbReference type="Pfam" id="PF01266">
    <property type="entry name" value="DAO"/>
    <property type="match status" value="1"/>
</dbReference>
<dbReference type="PANTHER" id="PTHR13847:SF201">
    <property type="entry name" value="PUTATIBE OXIDOREDUCTASE"/>
    <property type="match status" value="1"/>
</dbReference>
<sequence>MTRMLDLRTGVPVWEAYRAPRIPTQKLTRDVSCDVLVVGLGISGAMLVEALSAQGLAVIGVDRRGSMLGSTPATTALVQFEIDQPLSELSRKIGRSDAEQAWRRSRLAVTNLRDRIGELGIACDMTRTQSLYLAGNALDPGELRLEAEARASAGIRATYLTPAVLKAKFGIDRKGAILSQDNLALDPRKLTAGFLGKALERRARFYAPVEVAGLATGPTGVRAETQDGPVISTRQVVLATGYELLDIVPSDTHSVISTYAIATKPQKSALWPGAAFVWEASDPYLYMRATADGRVICGGEDEDFVDEAKRDSLLAAKTRTISTKLKNLFPQLDATAEFAWTGCFGTTTTGLPYIGELPGHPGIFAVQGYGGNGITFSQIASEIISTAIAGRDDADAKLFGFGRTGMVRKLVDAAGKLIA</sequence>